<evidence type="ECO:0000313" key="2">
    <source>
        <dbReference type="Proteomes" id="UP000247702"/>
    </source>
</evidence>
<protein>
    <recommendedName>
        <fullName evidence="3">Endonuclease/exonuclease/phosphatase domain-containing protein</fullName>
    </recommendedName>
</protein>
<comment type="caution">
    <text evidence="1">The sequence shown here is derived from an EMBL/GenBank/DDBJ whole genome shotgun (WGS) entry which is preliminary data.</text>
</comment>
<accession>A0A2Z6QBU9</accession>
<sequence length="314" mass="36037">MHLDQFYPIFFNQSQIASKRIYRLFNFLLSNSYVDFTPANSSTSLGTFQHADVITRINYIWSCSLLKSFLLTSIIFDTCDDSLSDHNPVITYFDSSLLCSSVKLAPLWDDFSAHTDTLCNTPPTTFASWHINRMCEYLHSSIIAGAFAVLPSRTIRNDHFPKLPKELESLIQHYRFLNRVLHSIRILRKYPHTFSSSHDQYQDFSIKAHIEKHDLDFDTDISSFINSALSRSRQRIVLDRVFIDHSTAPRLLTDPLDISDAVVNHFQHAVPVKSTPPLHISALPDRWRSAYSPMDSISPAIYESLLSPLPWKNG</sequence>
<dbReference type="AlphaFoldDB" id="A0A2Z6QBU9"/>
<evidence type="ECO:0008006" key="3">
    <source>
        <dbReference type="Google" id="ProtNLM"/>
    </source>
</evidence>
<gene>
    <name evidence="1" type="ORF">RclHR1_13440003</name>
</gene>
<dbReference type="EMBL" id="BEXD01000385">
    <property type="protein sequence ID" value="GBB86985.1"/>
    <property type="molecule type" value="Genomic_DNA"/>
</dbReference>
<dbReference type="Proteomes" id="UP000247702">
    <property type="component" value="Unassembled WGS sequence"/>
</dbReference>
<organism evidence="1 2">
    <name type="scientific">Rhizophagus clarus</name>
    <dbReference type="NCBI Taxonomy" id="94130"/>
    <lineage>
        <taxon>Eukaryota</taxon>
        <taxon>Fungi</taxon>
        <taxon>Fungi incertae sedis</taxon>
        <taxon>Mucoromycota</taxon>
        <taxon>Glomeromycotina</taxon>
        <taxon>Glomeromycetes</taxon>
        <taxon>Glomerales</taxon>
        <taxon>Glomeraceae</taxon>
        <taxon>Rhizophagus</taxon>
    </lineage>
</organism>
<proteinExistence type="predicted"/>
<name>A0A2Z6QBU9_9GLOM</name>
<reference evidence="1 2" key="1">
    <citation type="submission" date="2017-11" db="EMBL/GenBank/DDBJ databases">
        <title>The genome of Rhizophagus clarus HR1 reveals common genetic basis of auxotrophy among arbuscular mycorrhizal fungi.</title>
        <authorList>
            <person name="Kobayashi Y."/>
        </authorList>
    </citation>
    <scope>NUCLEOTIDE SEQUENCE [LARGE SCALE GENOMIC DNA]</scope>
    <source>
        <strain evidence="1 2">HR1</strain>
    </source>
</reference>
<evidence type="ECO:0000313" key="1">
    <source>
        <dbReference type="EMBL" id="GBB86985.1"/>
    </source>
</evidence>
<keyword evidence="2" id="KW-1185">Reference proteome</keyword>